<dbReference type="Pfam" id="PF02534">
    <property type="entry name" value="T4SS-DNA_transf"/>
    <property type="match status" value="1"/>
</dbReference>
<evidence type="ECO:0000256" key="2">
    <source>
        <dbReference type="ARBA" id="ARBA00008806"/>
    </source>
</evidence>
<comment type="caution">
    <text evidence="7">The sequence shown here is derived from an EMBL/GenBank/DDBJ whole genome shotgun (WGS) entry which is preliminary data.</text>
</comment>
<dbReference type="SUPFAM" id="SSF52540">
    <property type="entry name" value="P-loop containing nucleoside triphosphate hydrolases"/>
    <property type="match status" value="1"/>
</dbReference>
<dbReference type="InterPro" id="IPR003688">
    <property type="entry name" value="TraG/VirD4"/>
</dbReference>
<comment type="subcellular location">
    <subcellularLocation>
        <location evidence="1">Cell membrane</location>
        <topology evidence="1">Multi-pass membrane protein</topology>
    </subcellularLocation>
</comment>
<keyword evidence="6" id="KW-0472">Membrane</keyword>
<dbReference type="PANTHER" id="PTHR37937">
    <property type="entry name" value="CONJUGATIVE TRANSFER: DNA TRANSPORT"/>
    <property type="match status" value="1"/>
</dbReference>
<sequence>MEITSKAYLSTQAETLYLQALFYYVWLECPPEERNFRTVLKLLNEAEVKQDGSPSDLDRRFRRLERKKGSDHPALVQYHKVVRGAGDTVRSIIISANARLALLENPQILRILDKDQMRIAEIGAGVDGDEKTKTALFCVIPDSDKSYNFLIGMLYSQVFQELYYQADFNFGGRLPIHVTFMLDEFSNVALPDDYCSLLSTMRSREISSVIIIQNLAQIKALFKDTWETIPGNCDVLLYLGGNEQSTHKYVSESLGKGTIDKRSSGETKGRNGSSSRNYDVLGRELLTPDETRKLDNKKCILFVRGCDPIIDNKFNTFAHPLFKESEDGGALPYIHDITEGQKENKIKAVGKKSWNYYNKCKKNGESVFVADVRLEDLLELEEKIPEKVFLEKEFEKNRFQLESSDSIAKVEQEPKPEDFLETEPEELLWKMLQKKEFSMDQLEQVRLGLHDGLSIGQVLTYLRPEWSAGKMAEKRKELNTA</sequence>
<dbReference type="NCBIfam" id="NF045973">
    <property type="entry name" value="conju_CD1115"/>
    <property type="match status" value="1"/>
</dbReference>
<keyword evidence="5" id="KW-1133">Transmembrane helix</keyword>
<keyword evidence="3" id="KW-1003">Cell membrane</keyword>
<organism evidence="7 8">
    <name type="scientific">Mediterraneibacter gnavus</name>
    <name type="common">Ruminococcus gnavus</name>
    <dbReference type="NCBI Taxonomy" id="33038"/>
    <lineage>
        <taxon>Bacteria</taxon>
        <taxon>Bacillati</taxon>
        <taxon>Bacillota</taxon>
        <taxon>Clostridia</taxon>
        <taxon>Lachnospirales</taxon>
        <taxon>Lachnospiraceae</taxon>
        <taxon>Mediterraneibacter</taxon>
    </lineage>
</organism>
<dbReference type="InterPro" id="IPR051539">
    <property type="entry name" value="T4SS-coupling_protein"/>
</dbReference>
<comment type="similarity">
    <text evidence="2">Belongs to the VirD4/TraG family.</text>
</comment>
<protein>
    <submittedName>
        <fullName evidence="7">Type IV secretory system conjugative DNA transfer family protein</fullName>
    </submittedName>
</protein>
<dbReference type="GO" id="GO:0005886">
    <property type="term" value="C:plasma membrane"/>
    <property type="evidence" value="ECO:0007669"/>
    <property type="project" value="UniProtKB-SubCell"/>
</dbReference>
<dbReference type="PANTHER" id="PTHR37937:SF1">
    <property type="entry name" value="CONJUGATIVE TRANSFER: DNA TRANSPORT"/>
    <property type="match status" value="1"/>
</dbReference>
<gene>
    <name evidence="7" type="ORF">DWZ50_07810</name>
</gene>
<dbReference type="CDD" id="cd01127">
    <property type="entry name" value="TrwB_TraG_TraD_VirD4"/>
    <property type="match status" value="1"/>
</dbReference>
<evidence type="ECO:0000256" key="6">
    <source>
        <dbReference type="ARBA" id="ARBA00023136"/>
    </source>
</evidence>
<evidence type="ECO:0000313" key="7">
    <source>
        <dbReference type="EMBL" id="RHM76948.1"/>
    </source>
</evidence>
<evidence type="ECO:0000313" key="8">
    <source>
        <dbReference type="Proteomes" id="UP000285610"/>
    </source>
</evidence>
<accession>A0A415SAA5</accession>
<dbReference type="AlphaFoldDB" id="A0A415SAA5"/>
<dbReference type="InterPro" id="IPR027417">
    <property type="entry name" value="P-loop_NTPase"/>
</dbReference>
<proteinExistence type="inferred from homology"/>
<evidence type="ECO:0000256" key="3">
    <source>
        <dbReference type="ARBA" id="ARBA00022475"/>
    </source>
</evidence>
<keyword evidence="4" id="KW-0812">Transmembrane</keyword>
<dbReference type="EMBL" id="QRQE01000016">
    <property type="protein sequence ID" value="RHM76948.1"/>
    <property type="molecule type" value="Genomic_DNA"/>
</dbReference>
<dbReference type="Proteomes" id="UP000285610">
    <property type="component" value="Unassembled WGS sequence"/>
</dbReference>
<evidence type="ECO:0000256" key="1">
    <source>
        <dbReference type="ARBA" id="ARBA00004651"/>
    </source>
</evidence>
<evidence type="ECO:0000256" key="5">
    <source>
        <dbReference type="ARBA" id="ARBA00022989"/>
    </source>
</evidence>
<reference evidence="7 8" key="1">
    <citation type="submission" date="2018-08" db="EMBL/GenBank/DDBJ databases">
        <title>A genome reference for cultivated species of the human gut microbiota.</title>
        <authorList>
            <person name="Zou Y."/>
            <person name="Xue W."/>
            <person name="Luo G."/>
        </authorList>
    </citation>
    <scope>NUCLEOTIDE SEQUENCE [LARGE SCALE GENOMIC DNA]</scope>
    <source>
        <strain evidence="7 8">AF33-12</strain>
    </source>
</reference>
<evidence type="ECO:0000256" key="4">
    <source>
        <dbReference type="ARBA" id="ARBA00022692"/>
    </source>
</evidence>
<dbReference type="Gene3D" id="3.40.50.300">
    <property type="entry name" value="P-loop containing nucleotide triphosphate hydrolases"/>
    <property type="match status" value="1"/>
</dbReference>
<name>A0A415SAA5_MEDGN</name>